<keyword evidence="1" id="KW-1133">Transmembrane helix</keyword>
<evidence type="ECO:0000256" key="1">
    <source>
        <dbReference type="SAM" id="Phobius"/>
    </source>
</evidence>
<organism evidence="2 3">
    <name type="scientific">Candidatus Nitrotoga arctica</name>
    <dbReference type="NCBI Taxonomy" id="453162"/>
    <lineage>
        <taxon>Bacteria</taxon>
        <taxon>Pseudomonadati</taxon>
        <taxon>Pseudomonadota</taxon>
        <taxon>Betaproteobacteria</taxon>
        <taxon>Nitrosomonadales</taxon>
        <taxon>Gallionellaceae</taxon>
        <taxon>Candidatus Nitrotoga</taxon>
    </lineage>
</organism>
<dbReference type="Proteomes" id="UP000839052">
    <property type="component" value="Chromosome"/>
</dbReference>
<proteinExistence type="predicted"/>
<protein>
    <recommendedName>
        <fullName evidence="4">Zinc-ribbon 15 domain-containing protein</fullName>
    </recommendedName>
</protein>
<dbReference type="EMBL" id="OU912926">
    <property type="protein sequence ID" value="CAG9932746.1"/>
    <property type="molecule type" value="Genomic_DNA"/>
</dbReference>
<dbReference type="RefSeq" id="WP_239796636.1">
    <property type="nucleotide sequence ID" value="NZ_OU912926.1"/>
</dbReference>
<keyword evidence="1" id="KW-0472">Membrane</keyword>
<keyword evidence="3" id="KW-1185">Reference proteome</keyword>
<keyword evidence="1" id="KW-0812">Transmembrane</keyword>
<sequence>MSQGLCTSCGHIGETKTIAKGSTDTEIILWFCFLIPGLIYSVWRFRSRHEICLICDQATIIPADSPKAQQIIRENRAKQVVVEIPDFRPPSKAAIGAGRVVGRFVGRLLK</sequence>
<evidence type="ECO:0008006" key="4">
    <source>
        <dbReference type="Google" id="ProtNLM"/>
    </source>
</evidence>
<evidence type="ECO:0000313" key="3">
    <source>
        <dbReference type="Proteomes" id="UP000839052"/>
    </source>
</evidence>
<feature type="transmembrane region" description="Helical" evidence="1">
    <location>
        <begin position="27"/>
        <end position="43"/>
    </location>
</feature>
<accession>A0ABM8YYY5</accession>
<gene>
    <name evidence="2" type="ORF">NTG6680_1493</name>
</gene>
<evidence type="ECO:0000313" key="2">
    <source>
        <dbReference type="EMBL" id="CAG9932746.1"/>
    </source>
</evidence>
<reference evidence="2 3" key="1">
    <citation type="submission" date="2021-10" db="EMBL/GenBank/DDBJ databases">
        <authorList>
            <person name="Koch H."/>
        </authorList>
    </citation>
    <scope>NUCLEOTIDE SEQUENCE [LARGE SCALE GENOMIC DNA]</scope>
    <source>
        <strain evidence="2">6680</strain>
    </source>
</reference>
<name>A0ABM8YYY5_9PROT</name>